<dbReference type="SUPFAM" id="SSF46785">
    <property type="entry name" value="Winged helix' DNA-binding domain"/>
    <property type="match status" value="1"/>
</dbReference>
<reference evidence="2 3" key="1">
    <citation type="submission" date="2018-09" db="EMBL/GenBank/DDBJ databases">
        <title>Bacillus saliacetes sp. nov., isolated from Thai shrimp paste (Ka-pi).</title>
        <authorList>
            <person name="Daroonpunt R."/>
            <person name="Tanasupawat S."/>
            <person name="Yiamsombut S."/>
        </authorList>
    </citation>
    <scope>NUCLEOTIDE SEQUENCE [LARGE SCALE GENOMIC DNA]</scope>
    <source>
        <strain evidence="2 3">SKP7-4</strain>
    </source>
</reference>
<dbReference type="Pfam" id="PF03551">
    <property type="entry name" value="PadR"/>
    <property type="match status" value="1"/>
</dbReference>
<accession>A0A3A1QQB6</accession>
<protein>
    <submittedName>
        <fullName evidence="2">PadR family transcriptional regulator</fullName>
    </submittedName>
</protein>
<evidence type="ECO:0000259" key="1">
    <source>
        <dbReference type="Pfam" id="PF03551"/>
    </source>
</evidence>
<dbReference type="AlphaFoldDB" id="A0A3A1QQB6"/>
<dbReference type="InterPro" id="IPR036388">
    <property type="entry name" value="WH-like_DNA-bd_sf"/>
</dbReference>
<dbReference type="Gene3D" id="1.10.10.10">
    <property type="entry name" value="Winged helix-like DNA-binding domain superfamily/Winged helix DNA-binding domain"/>
    <property type="match status" value="1"/>
</dbReference>
<dbReference type="NCBIfam" id="NF006931">
    <property type="entry name" value="PRK09416.1"/>
    <property type="match status" value="1"/>
</dbReference>
<sequence length="138" mass="16239">MDNRLKNLKKTMKTTTFSGLEFNEAHRKEIHNRIKDEENEDQILLAILQLLTFEKNGFELAKQLRSRGIKKFEDQEGMLYTILHRMEGKEYLEAHWTKGNGKVYKLSRKGSRLLKKQEKRSAESRAVLKTLMEVRSNG</sequence>
<evidence type="ECO:0000313" key="3">
    <source>
        <dbReference type="Proteomes" id="UP000265801"/>
    </source>
</evidence>
<evidence type="ECO:0000313" key="2">
    <source>
        <dbReference type="EMBL" id="RIW29044.1"/>
    </source>
</evidence>
<dbReference type="RefSeq" id="WP_119549111.1">
    <property type="nucleotide sequence ID" value="NZ_QXIR01000037.1"/>
</dbReference>
<name>A0A3A1QQB6_9BACI</name>
<proteinExistence type="predicted"/>
<dbReference type="InterPro" id="IPR036390">
    <property type="entry name" value="WH_DNA-bd_sf"/>
</dbReference>
<gene>
    <name evidence="2" type="ORF">D3H55_20195</name>
</gene>
<organism evidence="2 3">
    <name type="scientific">Bacillus salacetis</name>
    <dbReference type="NCBI Taxonomy" id="2315464"/>
    <lineage>
        <taxon>Bacteria</taxon>
        <taxon>Bacillati</taxon>
        <taxon>Bacillota</taxon>
        <taxon>Bacilli</taxon>
        <taxon>Bacillales</taxon>
        <taxon>Bacillaceae</taxon>
        <taxon>Bacillus</taxon>
    </lineage>
</organism>
<feature type="domain" description="Transcription regulator PadR N-terminal" evidence="1">
    <location>
        <begin position="47"/>
        <end position="115"/>
    </location>
</feature>
<dbReference type="InterPro" id="IPR005149">
    <property type="entry name" value="Tscrpt_reg_PadR_N"/>
</dbReference>
<dbReference type="Proteomes" id="UP000265801">
    <property type="component" value="Unassembled WGS sequence"/>
</dbReference>
<comment type="caution">
    <text evidence="2">The sequence shown here is derived from an EMBL/GenBank/DDBJ whole genome shotgun (WGS) entry which is preliminary data.</text>
</comment>
<keyword evidence="3" id="KW-1185">Reference proteome</keyword>
<dbReference type="OrthoDB" id="2440228at2"/>
<dbReference type="EMBL" id="QXIR01000037">
    <property type="protein sequence ID" value="RIW29044.1"/>
    <property type="molecule type" value="Genomic_DNA"/>
</dbReference>